<proteinExistence type="predicted"/>
<reference evidence="1 2" key="1">
    <citation type="journal article" date="2022" name="Nat. Ecol. Evol.">
        <title>A masculinizing supergene underlies an exaggerated male reproductive morph in a spider.</title>
        <authorList>
            <person name="Hendrickx F."/>
            <person name="De Corte Z."/>
            <person name="Sonet G."/>
            <person name="Van Belleghem S.M."/>
            <person name="Kostlbacher S."/>
            <person name="Vangestel C."/>
        </authorList>
    </citation>
    <scope>NUCLEOTIDE SEQUENCE [LARGE SCALE GENOMIC DNA]</scope>
    <source>
        <strain evidence="1">W744_W776</strain>
    </source>
</reference>
<gene>
    <name evidence="1" type="ORF">JTE90_010369</name>
</gene>
<evidence type="ECO:0000313" key="2">
    <source>
        <dbReference type="Proteomes" id="UP000827092"/>
    </source>
</evidence>
<name>A0AAV6VZF8_9ARAC</name>
<dbReference type="EMBL" id="JAFNEN010000001">
    <property type="protein sequence ID" value="KAG8201997.1"/>
    <property type="molecule type" value="Genomic_DNA"/>
</dbReference>
<organism evidence="1 2">
    <name type="scientific">Oedothorax gibbosus</name>
    <dbReference type="NCBI Taxonomy" id="931172"/>
    <lineage>
        <taxon>Eukaryota</taxon>
        <taxon>Metazoa</taxon>
        <taxon>Ecdysozoa</taxon>
        <taxon>Arthropoda</taxon>
        <taxon>Chelicerata</taxon>
        <taxon>Arachnida</taxon>
        <taxon>Araneae</taxon>
        <taxon>Araneomorphae</taxon>
        <taxon>Entelegynae</taxon>
        <taxon>Araneoidea</taxon>
        <taxon>Linyphiidae</taxon>
        <taxon>Erigoninae</taxon>
        <taxon>Oedothorax</taxon>
    </lineage>
</organism>
<evidence type="ECO:0000313" key="1">
    <source>
        <dbReference type="EMBL" id="KAG8201997.1"/>
    </source>
</evidence>
<comment type="caution">
    <text evidence="1">The sequence shown here is derived from an EMBL/GenBank/DDBJ whole genome shotgun (WGS) entry which is preliminary data.</text>
</comment>
<keyword evidence="2" id="KW-1185">Reference proteome</keyword>
<protein>
    <submittedName>
        <fullName evidence="1">Uncharacterized protein</fullName>
    </submittedName>
</protein>
<dbReference type="Proteomes" id="UP000827092">
    <property type="component" value="Unassembled WGS sequence"/>
</dbReference>
<sequence>MRGLMQFFPPGRLVIAIEMPKHHNIPALHPSSCFIYFRLWLQWRSYRLPFLTYKTAPINQHQTFGLLLVTNGFDSGEIMLSVCTRFDDAEFLGDLKAFE</sequence>
<accession>A0AAV6VZF8</accession>
<dbReference type="AlphaFoldDB" id="A0AAV6VZF8"/>